<proteinExistence type="predicted"/>
<dbReference type="EMBL" id="FWFV01000004">
    <property type="protein sequence ID" value="SLN40480.1"/>
    <property type="molecule type" value="Genomic_DNA"/>
</dbReference>
<evidence type="ECO:0000313" key="3">
    <source>
        <dbReference type="Proteomes" id="UP000193870"/>
    </source>
</evidence>
<feature type="compositionally biased region" description="Basic and acidic residues" evidence="1">
    <location>
        <begin position="1"/>
        <end position="23"/>
    </location>
</feature>
<name>A0A1Y5SLB5_9RHOB</name>
<accession>A0A1Y5SLB5</accession>
<keyword evidence="3" id="KW-1185">Reference proteome</keyword>
<gene>
    <name evidence="2" type="ORF">PAM7066_01726</name>
</gene>
<dbReference type="Proteomes" id="UP000193870">
    <property type="component" value="Unassembled WGS sequence"/>
</dbReference>
<organism evidence="2 3">
    <name type="scientific">Palleronia marisminoris</name>
    <dbReference type="NCBI Taxonomy" id="315423"/>
    <lineage>
        <taxon>Bacteria</taxon>
        <taxon>Pseudomonadati</taxon>
        <taxon>Pseudomonadota</taxon>
        <taxon>Alphaproteobacteria</taxon>
        <taxon>Rhodobacterales</taxon>
        <taxon>Roseobacteraceae</taxon>
        <taxon>Palleronia</taxon>
    </lineage>
</organism>
<dbReference type="STRING" id="315423.SAMN04488020_104103"/>
<reference evidence="2 3" key="1">
    <citation type="submission" date="2017-03" db="EMBL/GenBank/DDBJ databases">
        <authorList>
            <person name="Afonso C.L."/>
            <person name="Miller P.J."/>
            <person name="Scott M.A."/>
            <person name="Spackman E."/>
            <person name="Goraichik I."/>
            <person name="Dimitrov K.M."/>
            <person name="Suarez D.L."/>
            <person name="Swayne D.E."/>
        </authorList>
    </citation>
    <scope>NUCLEOTIDE SEQUENCE [LARGE SCALE GENOMIC DNA]</scope>
    <source>
        <strain evidence="2 3">CECT 7066</strain>
    </source>
</reference>
<dbReference type="AlphaFoldDB" id="A0A1Y5SLB5"/>
<protein>
    <submittedName>
        <fullName evidence="2">Uncharacterized protein</fullName>
    </submittedName>
</protein>
<sequence length="72" mass="7784">MAMSHESDKTEKTHDNEKTKKSDFGPQNADQGKSGGTGKTKFDKPSAPADDTATDERRAKPIRGSKPHNGND</sequence>
<evidence type="ECO:0000256" key="1">
    <source>
        <dbReference type="SAM" id="MobiDB-lite"/>
    </source>
</evidence>
<evidence type="ECO:0000313" key="2">
    <source>
        <dbReference type="EMBL" id="SLN40480.1"/>
    </source>
</evidence>
<feature type="region of interest" description="Disordered" evidence="1">
    <location>
        <begin position="1"/>
        <end position="72"/>
    </location>
</feature>